<dbReference type="InterPro" id="IPR023213">
    <property type="entry name" value="CAT-like_dom_sf"/>
</dbReference>
<comment type="caution">
    <text evidence="2">The sequence shown here is derived from an EMBL/GenBank/DDBJ whole genome shotgun (WGS) entry which is preliminary data.</text>
</comment>
<keyword evidence="3" id="KW-1185">Reference proteome</keyword>
<reference evidence="3" key="1">
    <citation type="journal article" date="2019" name="Int. J. Syst. Evol. Microbiol.">
        <title>The Global Catalogue of Microorganisms (GCM) 10K type strain sequencing project: providing services to taxonomists for standard genome sequencing and annotation.</title>
        <authorList>
            <consortium name="The Broad Institute Genomics Platform"/>
            <consortium name="The Broad Institute Genome Sequencing Center for Infectious Disease"/>
            <person name="Wu L."/>
            <person name="Ma J."/>
        </authorList>
    </citation>
    <scope>NUCLEOTIDE SEQUENCE [LARGE SCALE GENOMIC DNA]</scope>
    <source>
        <strain evidence="3">KCTC 12848</strain>
    </source>
</reference>
<evidence type="ECO:0000313" key="3">
    <source>
        <dbReference type="Proteomes" id="UP001595833"/>
    </source>
</evidence>
<dbReference type="CDD" id="cd19531">
    <property type="entry name" value="LCL_NRPS-like"/>
    <property type="match status" value="1"/>
</dbReference>
<protein>
    <submittedName>
        <fullName evidence="2">Condensation domain-containing protein</fullName>
    </submittedName>
</protein>
<evidence type="ECO:0000313" key="2">
    <source>
        <dbReference type="EMBL" id="MFC5060359.1"/>
    </source>
</evidence>
<dbReference type="Gene3D" id="3.30.559.30">
    <property type="entry name" value="Nonribosomal peptide synthetase, condensation domain"/>
    <property type="match status" value="1"/>
</dbReference>
<sequence length="429" mass="46568">MTTGTTTAPLTPGQARLWLAERLTPGEYVVQSAVRVSGPLREDVLRACAARLVERHEALRTVVDDRGPEPVQVVLDEAPDVLSAEDADDVDARVAELRARPFDLRSEPPVRITLLRVGPEDHVLVFTYHHIAVDGWSLAVLVSELTELYPALAEGRSPDLPPAPRFTDHALRARPEPTAALDHWRAALEGVPELSGPRPDLPPPARRGGLAHARRVELPAEVCAAVTGVARDARATPFQVLLGCFAAVLTGADERPAAETVVGVPVAGRLDPADHRLVGFLVNLVPVRIACPPATTLRELTDRVRRTVLDAADHADAPFDRIAAAAGLPPTPRRARLAQSVFDLHPPAEPPRFPGARTAWHPVPPTRTRYEVELHLDFTRSGATGHLLTSADLFTADSAEFFRDSFEETARRWAEDPGAALRTIREVLA</sequence>
<dbReference type="RefSeq" id="WP_380648978.1">
    <property type="nucleotide sequence ID" value="NZ_JBHSJB010000053.1"/>
</dbReference>
<accession>A0ABV9YG49</accession>
<feature type="domain" description="Condensation" evidence="1">
    <location>
        <begin position="6"/>
        <end position="424"/>
    </location>
</feature>
<dbReference type="PANTHER" id="PTHR45527">
    <property type="entry name" value="NONRIBOSOMAL PEPTIDE SYNTHETASE"/>
    <property type="match status" value="1"/>
</dbReference>
<dbReference type="EMBL" id="JBHSJB010000053">
    <property type="protein sequence ID" value="MFC5060359.1"/>
    <property type="molecule type" value="Genomic_DNA"/>
</dbReference>
<dbReference type="InterPro" id="IPR001242">
    <property type="entry name" value="Condensation_dom"/>
</dbReference>
<dbReference type="Pfam" id="PF00668">
    <property type="entry name" value="Condensation"/>
    <property type="match status" value="1"/>
</dbReference>
<proteinExistence type="predicted"/>
<dbReference type="SUPFAM" id="SSF52777">
    <property type="entry name" value="CoA-dependent acyltransferases"/>
    <property type="match status" value="2"/>
</dbReference>
<dbReference type="Gene3D" id="3.30.559.10">
    <property type="entry name" value="Chloramphenicol acetyltransferase-like domain"/>
    <property type="match status" value="1"/>
</dbReference>
<dbReference type="PANTHER" id="PTHR45527:SF1">
    <property type="entry name" value="FATTY ACID SYNTHASE"/>
    <property type="match status" value="1"/>
</dbReference>
<dbReference type="Proteomes" id="UP001595833">
    <property type="component" value="Unassembled WGS sequence"/>
</dbReference>
<gene>
    <name evidence="2" type="ORF">ACFPFM_42175</name>
</gene>
<name>A0ABV9YG49_9PSEU</name>
<organism evidence="2 3">
    <name type="scientific">Saccharothrix xinjiangensis</name>
    <dbReference type="NCBI Taxonomy" id="204798"/>
    <lineage>
        <taxon>Bacteria</taxon>
        <taxon>Bacillati</taxon>
        <taxon>Actinomycetota</taxon>
        <taxon>Actinomycetes</taxon>
        <taxon>Pseudonocardiales</taxon>
        <taxon>Pseudonocardiaceae</taxon>
        <taxon>Saccharothrix</taxon>
    </lineage>
</organism>
<evidence type="ECO:0000259" key="1">
    <source>
        <dbReference type="Pfam" id="PF00668"/>
    </source>
</evidence>